<dbReference type="Gene3D" id="3.30.1380.10">
    <property type="match status" value="1"/>
</dbReference>
<dbReference type="AlphaFoldDB" id="A0A1U7PNU3"/>
<protein>
    <submittedName>
        <fullName evidence="3">Peptidoglycan L-alanyl-D-glutamate endopeptidase CwlK</fullName>
    </submittedName>
</protein>
<proteinExistence type="predicted"/>
<reference evidence="4" key="1">
    <citation type="submission" date="2017-01" db="EMBL/GenBank/DDBJ databases">
        <authorList>
            <person name="Varghese N."/>
            <person name="Submissions S."/>
        </authorList>
    </citation>
    <scope>NUCLEOTIDE SEQUENCE [LARGE SCALE GENOMIC DNA]</scope>
    <source>
        <strain evidence="4">MNA4</strain>
    </source>
</reference>
<dbReference type="PANTHER" id="PTHR34385">
    <property type="entry name" value="D-ALANYL-D-ALANINE CARBOXYPEPTIDASE"/>
    <property type="match status" value="1"/>
</dbReference>
<keyword evidence="1" id="KW-0812">Transmembrane</keyword>
<dbReference type="PANTHER" id="PTHR34385:SF1">
    <property type="entry name" value="PEPTIDOGLYCAN L-ALANYL-D-GLUTAMATE ENDOPEPTIDASE CWLK"/>
    <property type="match status" value="1"/>
</dbReference>
<evidence type="ECO:0000313" key="3">
    <source>
        <dbReference type="EMBL" id="SIT87222.1"/>
    </source>
</evidence>
<keyword evidence="4" id="KW-1185">Reference proteome</keyword>
<accession>A0A1U7PNU3</accession>
<dbReference type="OrthoDB" id="9799970at2"/>
<evidence type="ECO:0000256" key="1">
    <source>
        <dbReference type="SAM" id="Phobius"/>
    </source>
</evidence>
<gene>
    <name evidence="3" type="ORF">SAMN05428946_2027</name>
</gene>
<dbReference type="InterPro" id="IPR039561">
    <property type="entry name" value="Peptidase_M15C"/>
</dbReference>
<dbReference type="InterPro" id="IPR009045">
    <property type="entry name" value="Zn_M74/Hedgehog-like"/>
</dbReference>
<dbReference type="Pfam" id="PF13539">
    <property type="entry name" value="Peptidase_M15_4"/>
    <property type="match status" value="1"/>
</dbReference>
<feature type="transmembrane region" description="Helical" evidence="1">
    <location>
        <begin position="12"/>
        <end position="31"/>
    </location>
</feature>
<dbReference type="STRING" id="550447.SAMN05428946_2027"/>
<dbReference type="RefSeq" id="WP_084186649.1">
    <property type="nucleotide sequence ID" value="NZ_FTPL01000003.1"/>
</dbReference>
<dbReference type="InterPro" id="IPR052179">
    <property type="entry name" value="DD-CPase-like"/>
</dbReference>
<dbReference type="Proteomes" id="UP000187550">
    <property type="component" value="Unassembled WGS sequence"/>
</dbReference>
<dbReference type="CDD" id="cd14845">
    <property type="entry name" value="L-Ala-D-Glu_peptidase_like"/>
    <property type="match status" value="1"/>
</dbReference>
<keyword evidence="1" id="KW-0472">Membrane</keyword>
<evidence type="ECO:0000259" key="2">
    <source>
        <dbReference type="Pfam" id="PF13539"/>
    </source>
</evidence>
<sequence length="198" mass="21947">MARKKKKTAWGRHVAKAVLAVAVAMAIYIFVQRELDFREELAERPLPEGLHPAVEEKAAELVRLSADQGIDVVITDGYRSGEEQDRLYDQGRTAPGKIVTHARAGSSYHNFGLAVDYALRTPDGRIIWDLGWDGNGNGKSDWTETAEIAKSLGFAWGGDWTGFKDYPHLEMTFGLSLRELNAGWRPDDRNGAKALGHP</sequence>
<evidence type="ECO:0000313" key="4">
    <source>
        <dbReference type="Proteomes" id="UP000187550"/>
    </source>
</evidence>
<dbReference type="GO" id="GO:0008233">
    <property type="term" value="F:peptidase activity"/>
    <property type="evidence" value="ECO:0007669"/>
    <property type="project" value="InterPro"/>
</dbReference>
<dbReference type="EMBL" id="FTPL01000003">
    <property type="protein sequence ID" value="SIT87222.1"/>
    <property type="molecule type" value="Genomic_DNA"/>
</dbReference>
<name>A0A1U7PNU3_9BACI</name>
<feature type="domain" description="Peptidase M15C" evidence="2">
    <location>
        <begin position="103"/>
        <end position="171"/>
    </location>
</feature>
<keyword evidence="1" id="KW-1133">Transmembrane helix</keyword>
<dbReference type="SUPFAM" id="SSF55166">
    <property type="entry name" value="Hedgehog/DD-peptidase"/>
    <property type="match status" value="1"/>
</dbReference>
<organism evidence="3 4">
    <name type="scientific">Edaphobacillus lindanitolerans</name>
    <dbReference type="NCBI Taxonomy" id="550447"/>
    <lineage>
        <taxon>Bacteria</taxon>
        <taxon>Bacillati</taxon>
        <taxon>Bacillota</taxon>
        <taxon>Bacilli</taxon>
        <taxon>Bacillales</taxon>
        <taxon>Bacillaceae</taxon>
        <taxon>Edaphobacillus</taxon>
    </lineage>
</organism>